<sequence>MSEDAPELTAELVVDGAVPSQPVISPDGRWVAYVVAPVGFGGERRMCALWVAAADGSSPPWKLTAGTAADSDPRWAPDSASVFFLSDRTGSSQLYRVRVGGGEAEILTDWGGEISAAWPLADAPLVALVAADEPSEEDERRRAERDDAFVWGQQLRWGRLRVLDLATGELCAVDGLGDRHVVALSARPDGGALAAISWASPETDWAATTSELHLVDLETGTARDLGRTGTAARSPVWWQADGCWHVAYLAMPVPFGGDAVYDVAVSAAAAVHRDLTAGMAVCPTELAQVADGPPLALFADGLDTAIYRLDPDLLRFERVSALDGLVDSLTACRSGEVIAALASTSYEPVNVHAGPPGGQLIRLSDTQPALRAISWGSQERLSYRASDGLGLDGLLVLPPGRNRADGPFPLITLVHGGPDARYADQFMLAPHPSGQWLASAGYAVFLPNPRGGVGHGRDFAATVARSVGGSEWSDIISGIDLLIAEGVADPDRLGIGGASHGGFMAAWAIGQTDRFKAAMMAAGISDWGMLVATGEGGTLEAELSGSCGWEGSGPHPHDQVSPISFASKIRTPVLIVNGEDDTNVPVSQAIYFHRALSWYGAEHEFVIYPREGHGFAERNHQLDLLRRTRAWFDRWLRDETSDGRGSPA</sequence>
<proteinExistence type="predicted"/>
<dbReference type="GO" id="GO:0004252">
    <property type="term" value="F:serine-type endopeptidase activity"/>
    <property type="evidence" value="ECO:0007669"/>
    <property type="project" value="TreeGrafter"/>
</dbReference>
<gene>
    <name evidence="4" type="ORF">EAS64_29390</name>
</gene>
<keyword evidence="1" id="KW-0378">Hydrolase</keyword>
<evidence type="ECO:0000256" key="1">
    <source>
        <dbReference type="ARBA" id="ARBA00022801"/>
    </source>
</evidence>
<evidence type="ECO:0000256" key="2">
    <source>
        <dbReference type="ARBA" id="ARBA00022825"/>
    </source>
</evidence>
<keyword evidence="2" id="KW-0645">Protease</keyword>
<protein>
    <submittedName>
        <fullName evidence="4">S9 family peptidase</fullName>
    </submittedName>
</protein>
<dbReference type="Proteomes" id="UP000460272">
    <property type="component" value="Unassembled WGS sequence"/>
</dbReference>
<dbReference type="Gene3D" id="3.40.50.1820">
    <property type="entry name" value="alpha/beta hydrolase"/>
    <property type="match status" value="1"/>
</dbReference>
<evidence type="ECO:0000313" key="4">
    <source>
        <dbReference type="EMBL" id="TVZ01601.1"/>
    </source>
</evidence>
<dbReference type="InterPro" id="IPR011659">
    <property type="entry name" value="WD40"/>
</dbReference>
<dbReference type="PANTHER" id="PTHR42776:SF27">
    <property type="entry name" value="DIPEPTIDYL PEPTIDASE FAMILY MEMBER 6"/>
    <property type="match status" value="1"/>
</dbReference>
<dbReference type="InterPro" id="IPR011042">
    <property type="entry name" value="6-blade_b-propeller_TolB-like"/>
</dbReference>
<feature type="domain" description="Peptidase S9 prolyl oligopeptidase catalytic" evidence="3">
    <location>
        <begin position="435"/>
        <end position="637"/>
    </location>
</feature>
<dbReference type="InterPro" id="IPR029058">
    <property type="entry name" value="AB_hydrolase_fold"/>
</dbReference>
<dbReference type="Gene3D" id="2.120.10.30">
    <property type="entry name" value="TolB, C-terminal domain"/>
    <property type="match status" value="1"/>
</dbReference>
<dbReference type="Pfam" id="PF00326">
    <property type="entry name" value="Peptidase_S9"/>
    <property type="match status" value="1"/>
</dbReference>
<name>A0A6P2BTB0_9ACTN</name>
<dbReference type="SUPFAM" id="SSF69322">
    <property type="entry name" value="Tricorn protease domain 2"/>
    <property type="match status" value="1"/>
</dbReference>
<dbReference type="AlphaFoldDB" id="A0A6P2BTB0"/>
<evidence type="ECO:0000259" key="3">
    <source>
        <dbReference type="Pfam" id="PF00326"/>
    </source>
</evidence>
<dbReference type="EMBL" id="RPFW01000006">
    <property type="protein sequence ID" value="TVZ01601.1"/>
    <property type="molecule type" value="Genomic_DNA"/>
</dbReference>
<keyword evidence="2" id="KW-0720">Serine protease</keyword>
<evidence type="ECO:0000313" key="5">
    <source>
        <dbReference type="Proteomes" id="UP000460272"/>
    </source>
</evidence>
<organism evidence="4 5">
    <name type="scientific">Trebonia kvetii</name>
    <dbReference type="NCBI Taxonomy" id="2480626"/>
    <lineage>
        <taxon>Bacteria</taxon>
        <taxon>Bacillati</taxon>
        <taxon>Actinomycetota</taxon>
        <taxon>Actinomycetes</taxon>
        <taxon>Streptosporangiales</taxon>
        <taxon>Treboniaceae</taxon>
        <taxon>Trebonia</taxon>
    </lineage>
</organism>
<accession>A0A6P2BTB0</accession>
<dbReference type="OrthoDB" id="262125at2"/>
<reference evidence="4 5" key="1">
    <citation type="submission" date="2018-11" db="EMBL/GenBank/DDBJ databases">
        <title>Trebonia kvetii gen.nov., sp.nov., a novel acidophilic actinobacterium, and proposal of the new actinobacterial family Treboniaceae fam. nov.</title>
        <authorList>
            <person name="Rapoport D."/>
            <person name="Sagova-Mareckova M."/>
            <person name="Sedlacek I."/>
            <person name="Provaznik J."/>
            <person name="Kralova S."/>
            <person name="Pavlinic D."/>
            <person name="Benes V."/>
            <person name="Kopecky J."/>
        </authorList>
    </citation>
    <scope>NUCLEOTIDE SEQUENCE [LARGE SCALE GENOMIC DNA]</scope>
    <source>
        <strain evidence="4 5">15Tr583</strain>
    </source>
</reference>
<dbReference type="Pfam" id="PF07676">
    <property type="entry name" value="PD40"/>
    <property type="match status" value="1"/>
</dbReference>
<keyword evidence="5" id="KW-1185">Reference proteome</keyword>
<dbReference type="RefSeq" id="WP_145858332.1">
    <property type="nucleotide sequence ID" value="NZ_RPFW01000006.1"/>
</dbReference>
<dbReference type="InterPro" id="IPR001375">
    <property type="entry name" value="Peptidase_S9_cat"/>
</dbReference>
<comment type="caution">
    <text evidence="4">The sequence shown here is derived from an EMBL/GenBank/DDBJ whole genome shotgun (WGS) entry which is preliminary data.</text>
</comment>
<dbReference type="PANTHER" id="PTHR42776">
    <property type="entry name" value="SERINE PEPTIDASE S9 FAMILY MEMBER"/>
    <property type="match status" value="1"/>
</dbReference>
<dbReference type="SUPFAM" id="SSF53474">
    <property type="entry name" value="alpha/beta-Hydrolases"/>
    <property type="match status" value="1"/>
</dbReference>
<dbReference type="GO" id="GO:0006508">
    <property type="term" value="P:proteolysis"/>
    <property type="evidence" value="ECO:0007669"/>
    <property type="project" value="InterPro"/>
</dbReference>